<evidence type="ECO:0000313" key="3">
    <source>
        <dbReference type="Proteomes" id="UP001598352"/>
    </source>
</evidence>
<proteinExistence type="predicted"/>
<name>A0ABW6EY72_9ACTN</name>
<gene>
    <name evidence="2" type="ORF">ACFWOQ_11865</name>
</gene>
<organism evidence="2 3">
    <name type="scientific">Streptomyces rubiginosohelvolus</name>
    <dbReference type="NCBI Taxonomy" id="67362"/>
    <lineage>
        <taxon>Bacteria</taxon>
        <taxon>Bacillati</taxon>
        <taxon>Actinomycetota</taxon>
        <taxon>Actinomycetes</taxon>
        <taxon>Kitasatosporales</taxon>
        <taxon>Streptomycetaceae</taxon>
        <taxon>Streptomyces</taxon>
    </lineage>
</organism>
<feature type="region of interest" description="Disordered" evidence="1">
    <location>
        <begin position="65"/>
        <end position="89"/>
    </location>
</feature>
<sequence length="89" mass="9689">MLVKYLPRDSALVRDLHGEAADWSVTDYLLATAVDQLAESNWMFATVNQGEEAEALEYPVAVRRPGGEVPDPAPEEGRPGPGALTQFFS</sequence>
<evidence type="ECO:0000313" key="2">
    <source>
        <dbReference type="EMBL" id="MFD4823264.1"/>
    </source>
</evidence>
<protein>
    <submittedName>
        <fullName evidence="2">Uncharacterized protein</fullName>
    </submittedName>
</protein>
<dbReference type="EMBL" id="JBHXKZ010000008">
    <property type="protein sequence ID" value="MFD4823264.1"/>
    <property type="molecule type" value="Genomic_DNA"/>
</dbReference>
<evidence type="ECO:0000256" key="1">
    <source>
        <dbReference type="SAM" id="MobiDB-lite"/>
    </source>
</evidence>
<reference evidence="2 3" key="1">
    <citation type="submission" date="2024-09" db="EMBL/GenBank/DDBJ databases">
        <title>The Natural Products Discovery Center: Release of the First 8490 Sequenced Strains for Exploring Actinobacteria Biosynthetic Diversity.</title>
        <authorList>
            <person name="Kalkreuter E."/>
            <person name="Kautsar S.A."/>
            <person name="Yang D."/>
            <person name="Bader C.D."/>
            <person name="Teijaro C.N."/>
            <person name="Fluegel L."/>
            <person name="Davis C.M."/>
            <person name="Simpson J.R."/>
            <person name="Lauterbach L."/>
            <person name="Steele A.D."/>
            <person name="Gui C."/>
            <person name="Meng S."/>
            <person name="Li G."/>
            <person name="Viehrig K."/>
            <person name="Ye F."/>
            <person name="Su P."/>
            <person name="Kiefer A.F."/>
            <person name="Nichols A."/>
            <person name="Cepeda A.J."/>
            <person name="Yan W."/>
            <person name="Fan B."/>
            <person name="Jiang Y."/>
            <person name="Adhikari A."/>
            <person name="Zheng C.-J."/>
            <person name="Schuster L."/>
            <person name="Cowan T.M."/>
            <person name="Smanski M.J."/>
            <person name="Chevrette M.G."/>
            <person name="De Carvalho L.P.S."/>
            <person name="Shen B."/>
        </authorList>
    </citation>
    <scope>NUCLEOTIDE SEQUENCE [LARGE SCALE GENOMIC DNA]</scope>
    <source>
        <strain evidence="2 3">NPDC058428</strain>
    </source>
</reference>
<accession>A0ABW6EY72</accession>
<keyword evidence="3" id="KW-1185">Reference proteome</keyword>
<dbReference type="Proteomes" id="UP001598352">
    <property type="component" value="Unassembled WGS sequence"/>
</dbReference>
<comment type="caution">
    <text evidence="2">The sequence shown here is derived from an EMBL/GenBank/DDBJ whole genome shotgun (WGS) entry which is preliminary data.</text>
</comment>
<dbReference type="RefSeq" id="WP_382772159.1">
    <property type="nucleotide sequence ID" value="NZ_JBHXED010000007.1"/>
</dbReference>